<dbReference type="InterPro" id="IPR003806">
    <property type="entry name" value="ATP-grasp_PylC-type"/>
</dbReference>
<keyword evidence="1" id="KW-0067">ATP-binding</keyword>
<dbReference type="GO" id="GO:0046872">
    <property type="term" value="F:metal ion binding"/>
    <property type="evidence" value="ECO:0007669"/>
    <property type="project" value="InterPro"/>
</dbReference>
<dbReference type="Pfam" id="PF02655">
    <property type="entry name" value="ATP-grasp_3"/>
    <property type="match status" value="1"/>
</dbReference>
<sequence length="399" mass="44475">MSIEPQAVLITGARAPAALEWVRLFHAAGRKVYVCDSLKRFVCRYSRLVSGSAFVPSPKDNTEAFIEGLVGLIRKYRIALVVPTCEEIFYVVKYRNGLEAEGAAVFTDQLPALLGLHNKYEFIRMVEKNGLPVPETYRITSEAELRDIVAGSTVSQKYVLKPVYSRFASKVRIIERSAGGPLVQAPDSLSPDCPWVLQRFIEGTPVCTYSIAKDGRLFAHAAYESRYRAGMGASVHFAAIEHPAVLRWVETFVAAEKLNGQIAFDFIVDREGTVYPIECNPRTTSGIHLFAPGDGVAETVLLSARENGVMPLIQPPVGRSSMIGMMMGVQAVRLGVPWAARVETVRDMLRSRDVLIRFRDPLPFWSQLFSLWELFNMSRRRGVSLLEASTIDLEWNDDG</sequence>
<keyword evidence="1" id="KW-0547">Nucleotide-binding</keyword>
<dbReference type="PROSITE" id="PS50975">
    <property type="entry name" value="ATP_GRASP"/>
    <property type="match status" value="1"/>
</dbReference>
<dbReference type="AlphaFoldDB" id="A0A927C7Y7"/>
<feature type="domain" description="ATP-grasp" evidence="2">
    <location>
        <begin position="123"/>
        <end position="305"/>
    </location>
</feature>
<organism evidence="3 4">
    <name type="scientific">Paenibacillus oceani</name>
    <dbReference type="NCBI Taxonomy" id="2772510"/>
    <lineage>
        <taxon>Bacteria</taxon>
        <taxon>Bacillati</taxon>
        <taxon>Bacillota</taxon>
        <taxon>Bacilli</taxon>
        <taxon>Bacillales</taxon>
        <taxon>Paenibacillaceae</taxon>
        <taxon>Paenibacillus</taxon>
    </lineage>
</organism>
<dbReference type="SUPFAM" id="SSF56059">
    <property type="entry name" value="Glutathione synthetase ATP-binding domain-like"/>
    <property type="match status" value="1"/>
</dbReference>
<evidence type="ECO:0000313" key="4">
    <source>
        <dbReference type="Proteomes" id="UP000639396"/>
    </source>
</evidence>
<dbReference type="Gene3D" id="3.40.50.20">
    <property type="match status" value="1"/>
</dbReference>
<dbReference type="Proteomes" id="UP000639396">
    <property type="component" value="Unassembled WGS sequence"/>
</dbReference>
<accession>A0A927C7Y7</accession>
<dbReference type="Gene3D" id="3.30.470.20">
    <property type="entry name" value="ATP-grasp fold, B domain"/>
    <property type="match status" value="1"/>
</dbReference>
<gene>
    <name evidence="3" type="ORF">IDH45_12710</name>
</gene>
<evidence type="ECO:0000259" key="2">
    <source>
        <dbReference type="PROSITE" id="PS50975"/>
    </source>
</evidence>
<evidence type="ECO:0000256" key="1">
    <source>
        <dbReference type="PROSITE-ProRule" id="PRU00409"/>
    </source>
</evidence>
<comment type="caution">
    <text evidence="3">The sequence shown here is derived from an EMBL/GenBank/DDBJ whole genome shotgun (WGS) entry which is preliminary data.</text>
</comment>
<proteinExistence type="predicted"/>
<dbReference type="RefSeq" id="WP_190928108.1">
    <property type="nucleotide sequence ID" value="NZ_JACXJA010000015.1"/>
</dbReference>
<protein>
    <submittedName>
        <fullName evidence="3">ATP-grasp domain-containing protein</fullName>
    </submittedName>
</protein>
<dbReference type="GO" id="GO:0005524">
    <property type="term" value="F:ATP binding"/>
    <property type="evidence" value="ECO:0007669"/>
    <property type="project" value="UniProtKB-UniRule"/>
</dbReference>
<evidence type="ECO:0000313" key="3">
    <source>
        <dbReference type="EMBL" id="MBD2862845.1"/>
    </source>
</evidence>
<keyword evidence="4" id="KW-1185">Reference proteome</keyword>
<dbReference type="InterPro" id="IPR011761">
    <property type="entry name" value="ATP-grasp"/>
</dbReference>
<dbReference type="EMBL" id="JACXJA010000015">
    <property type="protein sequence ID" value="MBD2862845.1"/>
    <property type="molecule type" value="Genomic_DNA"/>
</dbReference>
<name>A0A927C7Y7_9BACL</name>
<reference evidence="3" key="1">
    <citation type="submission" date="2020-09" db="EMBL/GenBank/DDBJ databases">
        <title>A novel bacterium of genus Paenibacillus, isolated from South China Sea.</title>
        <authorList>
            <person name="Huang H."/>
            <person name="Mo K."/>
            <person name="Hu Y."/>
        </authorList>
    </citation>
    <scope>NUCLEOTIDE SEQUENCE</scope>
    <source>
        <strain evidence="3">IB182363</strain>
    </source>
</reference>